<keyword evidence="4" id="KW-0238">DNA-binding</keyword>
<dbReference type="Pfam" id="PF00072">
    <property type="entry name" value="Response_reg"/>
    <property type="match status" value="1"/>
</dbReference>
<dbReference type="InterPro" id="IPR007492">
    <property type="entry name" value="LytTR_DNA-bd_dom"/>
</dbReference>
<gene>
    <name evidence="4" type="ORF">O0931_04350</name>
</gene>
<dbReference type="Gene3D" id="3.40.50.2300">
    <property type="match status" value="1"/>
</dbReference>
<organism evidence="4 5">
    <name type="scientific">Pedobacter rhodius</name>
    <dbReference type="NCBI Taxonomy" id="3004098"/>
    <lineage>
        <taxon>Bacteria</taxon>
        <taxon>Pseudomonadati</taxon>
        <taxon>Bacteroidota</taxon>
        <taxon>Sphingobacteriia</taxon>
        <taxon>Sphingobacteriales</taxon>
        <taxon>Sphingobacteriaceae</taxon>
        <taxon>Pedobacter</taxon>
    </lineage>
</organism>
<dbReference type="Gene3D" id="2.40.50.1020">
    <property type="entry name" value="LytTr DNA-binding domain"/>
    <property type="match status" value="1"/>
</dbReference>
<protein>
    <submittedName>
        <fullName evidence="4">LytTR family DNA-binding domain-containing protein</fullName>
    </submittedName>
</protein>
<dbReference type="SMART" id="SM00850">
    <property type="entry name" value="LytTR"/>
    <property type="match status" value="1"/>
</dbReference>
<proteinExistence type="predicted"/>
<feature type="domain" description="Response regulatory" evidence="2">
    <location>
        <begin position="4"/>
        <end position="117"/>
    </location>
</feature>
<sequence>MIINCIAIDDQPDCLDAISDYIGNMPVLNLVKHYQDPLVALCEISKGEVVDLIFMDIEMPGISGIDLCAALRHKTRKLVFTTAHSHYATQAYELHADGFLHKPFSFSKFSKLIEKLFLEGVNVQIPMKVQKPDKFFFVKNREDKNKLTKVKFDEIIAIESQGNYVKIFTETATVITYILFDEVKNLLIRQPGFIQIHRTFVISVDSIKTIGGDIITLDNDILVKVGKSYKKELNDFIELYTIKTGRTRDSKIIKEIDNEPYLENSNALKRA</sequence>
<dbReference type="PANTHER" id="PTHR37299">
    <property type="entry name" value="TRANSCRIPTIONAL REGULATOR-RELATED"/>
    <property type="match status" value="1"/>
</dbReference>
<dbReference type="Pfam" id="PF04397">
    <property type="entry name" value="LytTR"/>
    <property type="match status" value="1"/>
</dbReference>
<dbReference type="PANTHER" id="PTHR37299:SF1">
    <property type="entry name" value="STAGE 0 SPORULATION PROTEIN A HOMOLOG"/>
    <property type="match status" value="1"/>
</dbReference>
<dbReference type="GO" id="GO:0003677">
    <property type="term" value="F:DNA binding"/>
    <property type="evidence" value="ECO:0007669"/>
    <property type="project" value="UniProtKB-KW"/>
</dbReference>
<dbReference type="EMBL" id="JAPWGL010000001">
    <property type="protein sequence ID" value="MCZ4222520.1"/>
    <property type="molecule type" value="Genomic_DNA"/>
</dbReference>
<dbReference type="Proteomes" id="UP001144341">
    <property type="component" value="Unassembled WGS sequence"/>
</dbReference>
<dbReference type="PROSITE" id="PS50930">
    <property type="entry name" value="HTH_LYTTR"/>
    <property type="match status" value="1"/>
</dbReference>
<dbReference type="RefSeq" id="WP_269414320.1">
    <property type="nucleotide sequence ID" value="NZ_JAPWGL010000001.1"/>
</dbReference>
<evidence type="ECO:0000313" key="5">
    <source>
        <dbReference type="Proteomes" id="UP001144341"/>
    </source>
</evidence>
<dbReference type="InterPro" id="IPR011006">
    <property type="entry name" value="CheY-like_superfamily"/>
</dbReference>
<feature type="modified residue" description="4-aspartylphosphate" evidence="1">
    <location>
        <position position="56"/>
    </location>
</feature>
<comment type="caution">
    <text evidence="4">The sequence shown here is derived from an EMBL/GenBank/DDBJ whole genome shotgun (WGS) entry which is preliminary data.</text>
</comment>
<name>A0ABT4KUS7_9SPHI</name>
<keyword evidence="5" id="KW-1185">Reference proteome</keyword>
<keyword evidence="1" id="KW-0597">Phosphoprotein</keyword>
<dbReference type="SUPFAM" id="SSF52172">
    <property type="entry name" value="CheY-like"/>
    <property type="match status" value="1"/>
</dbReference>
<accession>A0ABT4KUS7</accession>
<feature type="domain" description="HTH LytTR-type" evidence="3">
    <location>
        <begin position="149"/>
        <end position="239"/>
    </location>
</feature>
<evidence type="ECO:0000259" key="3">
    <source>
        <dbReference type="PROSITE" id="PS50930"/>
    </source>
</evidence>
<dbReference type="PROSITE" id="PS50110">
    <property type="entry name" value="RESPONSE_REGULATORY"/>
    <property type="match status" value="1"/>
</dbReference>
<dbReference type="InterPro" id="IPR001789">
    <property type="entry name" value="Sig_transdc_resp-reg_receiver"/>
</dbReference>
<evidence type="ECO:0000259" key="2">
    <source>
        <dbReference type="PROSITE" id="PS50110"/>
    </source>
</evidence>
<reference evidence="4" key="1">
    <citation type="submission" date="2022-12" db="EMBL/GenBank/DDBJ databases">
        <title>Genome sequence of SJ11.</title>
        <authorList>
            <person name="Woo H."/>
        </authorList>
    </citation>
    <scope>NUCLEOTIDE SEQUENCE</scope>
    <source>
        <strain evidence="4">SJ11</strain>
    </source>
</reference>
<dbReference type="InterPro" id="IPR046947">
    <property type="entry name" value="LytR-like"/>
</dbReference>
<evidence type="ECO:0000313" key="4">
    <source>
        <dbReference type="EMBL" id="MCZ4222520.1"/>
    </source>
</evidence>
<evidence type="ECO:0000256" key="1">
    <source>
        <dbReference type="PROSITE-ProRule" id="PRU00169"/>
    </source>
</evidence>
<dbReference type="SMART" id="SM00448">
    <property type="entry name" value="REC"/>
    <property type="match status" value="1"/>
</dbReference>